<keyword evidence="3" id="KW-1185">Reference proteome</keyword>
<dbReference type="AlphaFoldDB" id="A0AAW1KFX6"/>
<name>A0AAW1KFX6_POPJA</name>
<gene>
    <name evidence="2" type="ORF">QE152_g24408</name>
</gene>
<evidence type="ECO:0000313" key="2">
    <source>
        <dbReference type="EMBL" id="KAK9717015.1"/>
    </source>
</evidence>
<organism evidence="2 3">
    <name type="scientific">Popillia japonica</name>
    <name type="common">Japanese beetle</name>
    <dbReference type="NCBI Taxonomy" id="7064"/>
    <lineage>
        <taxon>Eukaryota</taxon>
        <taxon>Metazoa</taxon>
        <taxon>Ecdysozoa</taxon>
        <taxon>Arthropoda</taxon>
        <taxon>Hexapoda</taxon>
        <taxon>Insecta</taxon>
        <taxon>Pterygota</taxon>
        <taxon>Neoptera</taxon>
        <taxon>Endopterygota</taxon>
        <taxon>Coleoptera</taxon>
        <taxon>Polyphaga</taxon>
        <taxon>Scarabaeiformia</taxon>
        <taxon>Scarabaeidae</taxon>
        <taxon>Rutelinae</taxon>
        <taxon>Popillia</taxon>
    </lineage>
</organism>
<proteinExistence type="predicted"/>
<dbReference type="Proteomes" id="UP001458880">
    <property type="component" value="Unassembled WGS sequence"/>
</dbReference>
<reference evidence="2 3" key="1">
    <citation type="journal article" date="2024" name="BMC Genomics">
        <title>De novo assembly and annotation of Popillia japonica's genome with initial clues to its potential as an invasive pest.</title>
        <authorList>
            <person name="Cucini C."/>
            <person name="Boschi S."/>
            <person name="Funari R."/>
            <person name="Cardaioli E."/>
            <person name="Iannotti N."/>
            <person name="Marturano G."/>
            <person name="Paoli F."/>
            <person name="Bruttini M."/>
            <person name="Carapelli A."/>
            <person name="Frati F."/>
            <person name="Nardi F."/>
        </authorList>
    </citation>
    <scope>NUCLEOTIDE SEQUENCE [LARGE SCALE GENOMIC DNA]</scope>
    <source>
        <strain evidence="2">DMR45628</strain>
    </source>
</reference>
<feature type="compositionally biased region" description="Basic residues" evidence="1">
    <location>
        <begin position="33"/>
        <end position="48"/>
    </location>
</feature>
<evidence type="ECO:0000313" key="3">
    <source>
        <dbReference type="Proteomes" id="UP001458880"/>
    </source>
</evidence>
<feature type="region of interest" description="Disordered" evidence="1">
    <location>
        <begin position="8"/>
        <end position="57"/>
    </location>
</feature>
<protein>
    <submittedName>
        <fullName evidence="2">Uncharacterized protein</fullName>
    </submittedName>
</protein>
<dbReference type="EMBL" id="JASPKY010000248">
    <property type="protein sequence ID" value="KAK9717015.1"/>
    <property type="molecule type" value="Genomic_DNA"/>
</dbReference>
<comment type="caution">
    <text evidence="2">The sequence shown here is derived from an EMBL/GenBank/DDBJ whole genome shotgun (WGS) entry which is preliminary data.</text>
</comment>
<sequence>MCKICLKESARHTTSASKYIGPKGKPDGAGKKRSERKARRCGKKKRKRDKQERNNNMTITNMYVEEKEDRIPLYELTVGGRRSLKDYEITDFYAVCLNNTSGEEVLKVNFGTVPKRSALATHQYLGHLTETSVGDYLTGVYDAKYYPGQITQIYKNGAVVNVMGPYGKHWQWPYLKDIKMEQL</sequence>
<accession>A0AAW1KFX6</accession>
<evidence type="ECO:0000256" key="1">
    <source>
        <dbReference type="SAM" id="MobiDB-lite"/>
    </source>
</evidence>